<dbReference type="GO" id="GO:0070573">
    <property type="term" value="F:metallodipeptidase activity"/>
    <property type="evidence" value="ECO:0007669"/>
    <property type="project" value="InterPro"/>
</dbReference>
<organism evidence="1 2">
    <name type="scientific">Paenibacillus aquistagni</name>
    <dbReference type="NCBI Taxonomy" id="1852522"/>
    <lineage>
        <taxon>Bacteria</taxon>
        <taxon>Bacillati</taxon>
        <taxon>Bacillota</taxon>
        <taxon>Bacilli</taxon>
        <taxon>Bacillales</taxon>
        <taxon>Paenibacillaceae</taxon>
        <taxon>Paenibacillus</taxon>
    </lineage>
</organism>
<dbReference type="GO" id="GO:0006508">
    <property type="term" value="P:proteolysis"/>
    <property type="evidence" value="ECO:0007669"/>
    <property type="project" value="InterPro"/>
</dbReference>
<protein>
    <submittedName>
        <fullName evidence="1">Membrane dipeptidase</fullName>
    </submittedName>
</protein>
<dbReference type="PROSITE" id="PS51365">
    <property type="entry name" value="RENAL_DIPEPTIDASE_2"/>
    <property type="match status" value="1"/>
</dbReference>
<dbReference type="Pfam" id="PF01244">
    <property type="entry name" value="Peptidase_M19"/>
    <property type="match status" value="1"/>
</dbReference>
<evidence type="ECO:0000313" key="1">
    <source>
        <dbReference type="EMBL" id="SMG17284.1"/>
    </source>
</evidence>
<reference evidence="1 2" key="1">
    <citation type="submission" date="2017-04" db="EMBL/GenBank/DDBJ databases">
        <authorList>
            <person name="Afonso C.L."/>
            <person name="Miller P.J."/>
            <person name="Scott M.A."/>
            <person name="Spackman E."/>
            <person name="Goraichik I."/>
            <person name="Dimitrov K.M."/>
            <person name="Suarez D.L."/>
            <person name="Swayne D.E."/>
        </authorList>
    </citation>
    <scope>NUCLEOTIDE SEQUENCE [LARGE SCALE GENOMIC DNA]</scope>
    <source>
        <strain evidence="1 2">11</strain>
    </source>
</reference>
<evidence type="ECO:0000313" key="2">
    <source>
        <dbReference type="Proteomes" id="UP000193834"/>
    </source>
</evidence>
<dbReference type="Gene3D" id="3.20.20.140">
    <property type="entry name" value="Metal-dependent hydrolases"/>
    <property type="match status" value="1"/>
</dbReference>
<keyword evidence="2" id="KW-1185">Reference proteome</keyword>
<dbReference type="RefSeq" id="WP_085492941.1">
    <property type="nucleotide sequence ID" value="NZ_FXAZ01000001.1"/>
</dbReference>
<dbReference type="AlphaFoldDB" id="A0A1X7IQC8"/>
<gene>
    <name evidence="1" type="ORF">SAMN06295960_0700</name>
</gene>
<sequence length="319" mass="36138">MSQRVIDFHCDVLYKMLYTGEVDLAQHESRDITLPKLIEGNVGLQVLALFVEPSLVTGPPRFSQLVRMIDVYHEHMLNHPEIRALKWREELADAVNQQDRINTILSLEGVDALEGDLVYLRTLFHLGVRFIGLTWNHSNWAVDGTLEPRQAGFTETGKQLIKECERLGMTLDVSHLNEAAFWELLELSDRPLIASHSNAKAIFDHPRNLSDEQIKAIIARDGRIGITYVPYFVADKEEVTIDDLVKHIDHIVNLGGNKHVMLGSDFDGIDKKIQGLEHAGQHPALLEVLEKRYGQAFVQDIAHGNAYRFLSQNLPSRAE</sequence>
<name>A0A1X7IQC8_9BACL</name>
<dbReference type="InterPro" id="IPR008257">
    <property type="entry name" value="Pept_M19"/>
</dbReference>
<proteinExistence type="predicted"/>
<dbReference type="PANTHER" id="PTHR10443:SF12">
    <property type="entry name" value="DIPEPTIDASE"/>
    <property type="match status" value="1"/>
</dbReference>
<dbReference type="STRING" id="1852522.SAMN06295960_0700"/>
<dbReference type="EMBL" id="FXAZ01000001">
    <property type="protein sequence ID" value="SMG17284.1"/>
    <property type="molecule type" value="Genomic_DNA"/>
</dbReference>
<dbReference type="OrthoDB" id="9804920at2"/>
<accession>A0A1X7IQC8</accession>
<dbReference type="CDD" id="cd01301">
    <property type="entry name" value="rDP_like"/>
    <property type="match status" value="1"/>
</dbReference>
<dbReference type="SUPFAM" id="SSF51556">
    <property type="entry name" value="Metallo-dependent hydrolases"/>
    <property type="match status" value="1"/>
</dbReference>
<dbReference type="Proteomes" id="UP000193834">
    <property type="component" value="Unassembled WGS sequence"/>
</dbReference>
<dbReference type="InterPro" id="IPR032466">
    <property type="entry name" value="Metal_Hydrolase"/>
</dbReference>
<dbReference type="PANTHER" id="PTHR10443">
    <property type="entry name" value="MICROSOMAL DIPEPTIDASE"/>
    <property type="match status" value="1"/>
</dbReference>